<name>A0A553NUW5_TIGCA</name>
<keyword evidence="4" id="KW-1185">Reference proteome</keyword>
<keyword evidence="2" id="KW-0812">Transmembrane</keyword>
<feature type="compositionally biased region" description="Polar residues" evidence="1">
    <location>
        <begin position="196"/>
        <end position="218"/>
    </location>
</feature>
<keyword evidence="2" id="KW-0472">Membrane</keyword>
<proteinExistence type="predicted"/>
<evidence type="ECO:0000313" key="3">
    <source>
        <dbReference type="EMBL" id="TRY69222.1"/>
    </source>
</evidence>
<dbReference type="EMBL" id="VCGU01000010">
    <property type="protein sequence ID" value="TRY69222.1"/>
    <property type="molecule type" value="Genomic_DNA"/>
</dbReference>
<evidence type="ECO:0000256" key="1">
    <source>
        <dbReference type="SAM" id="MobiDB-lite"/>
    </source>
</evidence>
<accession>A0A553NUW5</accession>
<keyword evidence="2" id="KW-1133">Transmembrane helix</keyword>
<reference evidence="3 4" key="1">
    <citation type="journal article" date="2018" name="Nat. Ecol. Evol.">
        <title>Genomic signatures of mitonuclear coevolution across populations of Tigriopus californicus.</title>
        <authorList>
            <person name="Barreto F.S."/>
            <person name="Watson E.T."/>
            <person name="Lima T.G."/>
            <person name="Willett C.S."/>
            <person name="Edmands S."/>
            <person name="Li W."/>
            <person name="Burton R.S."/>
        </authorList>
    </citation>
    <scope>NUCLEOTIDE SEQUENCE [LARGE SCALE GENOMIC DNA]</scope>
    <source>
        <strain evidence="3 4">San Diego</strain>
    </source>
</reference>
<sequence length="372" mass="40685">MSTSTLYKADRSHSEVGDTLRYFNSVSASKSWCGDEFYQGDSYLKKITNKKKKSRSNSSSSQYLGSKPGIALNIRNNSIGGCHFDRILDESLLSEYDLRQLNQALQSHSAPISIKGSQASSREIISIVLHPPDEELSEGLNQEEHLEEVHLICANPSVPSSGGTHSAPSSLDCPSCQTGLSVGSTTLGGDKDKDSNASSQCSCVPVANNSPSQSQPQLTSNPLLLDAIAAMRSEDSAVHFGFSPDEREDSIGTTTVVLPAQVLASLRRQDSSRSYLRNQPFLTRMLPCMKSPTFDNLNAEDSLDVRLDLGDDELANTYRDTLAKTKQKYLVMDASTWTDRIVTGSLILMTMIAILGLFWFQNFGPGFHFSNH</sequence>
<protein>
    <submittedName>
        <fullName evidence="3">Uncharacterized protein</fullName>
    </submittedName>
</protein>
<organism evidence="3 4">
    <name type="scientific">Tigriopus californicus</name>
    <name type="common">Marine copepod</name>
    <dbReference type="NCBI Taxonomy" id="6832"/>
    <lineage>
        <taxon>Eukaryota</taxon>
        <taxon>Metazoa</taxon>
        <taxon>Ecdysozoa</taxon>
        <taxon>Arthropoda</taxon>
        <taxon>Crustacea</taxon>
        <taxon>Multicrustacea</taxon>
        <taxon>Hexanauplia</taxon>
        <taxon>Copepoda</taxon>
        <taxon>Harpacticoida</taxon>
        <taxon>Harpacticidae</taxon>
        <taxon>Tigriopus</taxon>
    </lineage>
</organism>
<dbReference type="AlphaFoldDB" id="A0A553NUW5"/>
<feature type="region of interest" description="Disordered" evidence="1">
    <location>
        <begin position="184"/>
        <end position="218"/>
    </location>
</feature>
<evidence type="ECO:0000256" key="2">
    <source>
        <dbReference type="SAM" id="Phobius"/>
    </source>
</evidence>
<evidence type="ECO:0000313" key="4">
    <source>
        <dbReference type="Proteomes" id="UP000318571"/>
    </source>
</evidence>
<gene>
    <name evidence="3" type="ORF">TCAL_01396</name>
</gene>
<dbReference type="Proteomes" id="UP000318571">
    <property type="component" value="Chromosome 1"/>
</dbReference>
<feature type="transmembrane region" description="Helical" evidence="2">
    <location>
        <begin position="341"/>
        <end position="360"/>
    </location>
</feature>
<comment type="caution">
    <text evidence="3">The sequence shown here is derived from an EMBL/GenBank/DDBJ whole genome shotgun (WGS) entry which is preliminary data.</text>
</comment>